<protein>
    <recommendedName>
        <fullName evidence="4">Sperm protamine P1</fullName>
    </recommendedName>
</protein>
<gene>
    <name evidence="2" type="ORF">PoB_002278700</name>
</gene>
<dbReference type="AlphaFoldDB" id="A0AAV3ZNQ6"/>
<evidence type="ECO:0000313" key="3">
    <source>
        <dbReference type="Proteomes" id="UP000735302"/>
    </source>
</evidence>
<sequence>MRGRRKTSKMRGCKRRSKMRGRRKRSKMRGCKRRSKMRSRRKRSKMRGRRRSKMLNIISVTRLCKKHSALVTQDAAVKT</sequence>
<name>A0AAV3ZNQ6_9GAST</name>
<reference evidence="2 3" key="1">
    <citation type="journal article" date="2021" name="Elife">
        <title>Chloroplast acquisition without the gene transfer in kleptoplastic sea slugs, Plakobranchus ocellatus.</title>
        <authorList>
            <person name="Maeda T."/>
            <person name="Takahashi S."/>
            <person name="Yoshida T."/>
            <person name="Shimamura S."/>
            <person name="Takaki Y."/>
            <person name="Nagai Y."/>
            <person name="Toyoda A."/>
            <person name="Suzuki Y."/>
            <person name="Arimoto A."/>
            <person name="Ishii H."/>
            <person name="Satoh N."/>
            <person name="Nishiyama T."/>
            <person name="Hasebe M."/>
            <person name="Maruyama T."/>
            <person name="Minagawa J."/>
            <person name="Obokata J."/>
            <person name="Shigenobu S."/>
        </authorList>
    </citation>
    <scope>NUCLEOTIDE SEQUENCE [LARGE SCALE GENOMIC DNA]</scope>
</reference>
<feature type="region of interest" description="Disordered" evidence="1">
    <location>
        <begin position="1"/>
        <end position="52"/>
    </location>
</feature>
<dbReference type="EMBL" id="BLXT01002664">
    <property type="protein sequence ID" value="GFN96281.1"/>
    <property type="molecule type" value="Genomic_DNA"/>
</dbReference>
<comment type="caution">
    <text evidence="2">The sequence shown here is derived from an EMBL/GenBank/DDBJ whole genome shotgun (WGS) entry which is preliminary data.</text>
</comment>
<dbReference type="Proteomes" id="UP000735302">
    <property type="component" value="Unassembled WGS sequence"/>
</dbReference>
<keyword evidence="3" id="KW-1185">Reference proteome</keyword>
<evidence type="ECO:0008006" key="4">
    <source>
        <dbReference type="Google" id="ProtNLM"/>
    </source>
</evidence>
<proteinExistence type="predicted"/>
<evidence type="ECO:0000313" key="2">
    <source>
        <dbReference type="EMBL" id="GFN96281.1"/>
    </source>
</evidence>
<evidence type="ECO:0000256" key="1">
    <source>
        <dbReference type="SAM" id="MobiDB-lite"/>
    </source>
</evidence>
<accession>A0AAV3ZNQ6</accession>
<organism evidence="2 3">
    <name type="scientific">Plakobranchus ocellatus</name>
    <dbReference type="NCBI Taxonomy" id="259542"/>
    <lineage>
        <taxon>Eukaryota</taxon>
        <taxon>Metazoa</taxon>
        <taxon>Spiralia</taxon>
        <taxon>Lophotrochozoa</taxon>
        <taxon>Mollusca</taxon>
        <taxon>Gastropoda</taxon>
        <taxon>Heterobranchia</taxon>
        <taxon>Euthyneura</taxon>
        <taxon>Panpulmonata</taxon>
        <taxon>Sacoglossa</taxon>
        <taxon>Placobranchoidea</taxon>
        <taxon>Plakobranchidae</taxon>
        <taxon>Plakobranchus</taxon>
    </lineage>
</organism>